<name>A0A6A3NAP1_9STRA</name>
<evidence type="ECO:0000313" key="8">
    <source>
        <dbReference type="EMBL" id="KAE9041360.1"/>
    </source>
</evidence>
<keyword evidence="4" id="KW-0647">Proteasome</keyword>
<evidence type="ECO:0000256" key="2">
    <source>
        <dbReference type="ARBA" id="ARBA00022490"/>
    </source>
</evidence>
<feature type="domain" description="Proteasome adapter and scaffold protein ECM29 HEAT-repeat" evidence="7">
    <location>
        <begin position="1380"/>
        <end position="1494"/>
    </location>
</feature>
<evidence type="ECO:0000256" key="1">
    <source>
        <dbReference type="ARBA" id="ARBA00004496"/>
    </source>
</evidence>
<dbReference type="Proteomes" id="UP000429607">
    <property type="component" value="Unassembled WGS sequence"/>
</dbReference>
<dbReference type="GO" id="GO:0043248">
    <property type="term" value="P:proteasome assembly"/>
    <property type="evidence" value="ECO:0007669"/>
    <property type="project" value="InterPro"/>
</dbReference>
<dbReference type="PANTHER" id="PTHR23346">
    <property type="entry name" value="TRANSLATIONAL ACTIVATOR GCN1-RELATED"/>
    <property type="match status" value="1"/>
</dbReference>
<sequence length="2034" mass="221067">MDLQKDVEALDRVLFRLASVDDERMLQVLQSLLPQLLPLFPRSLATPLELQLKDKILQVVSHIKTRLQALTRPVLPLDALCQVLQQSELSVFSYNLALLFIELGFEAASAEQRAAVLAAIAKELSTFSGAQQETFFRLLVRTLPVTAAAIFPSRVGATGAEGDKQGRESGESLTGDVETVYESDANVEVVLDFLLDLVLYELPSSANADTTVYGLMMPRMERLQRVKVPELKREALYERQQHALKLVKEMGIPTRHKIPIYLAGSASFHHAVKGFSDEQLSRVLKYEEKEVEDADAMRRLMTLVLGSQVAQSSGAFEGSDAILLANRTRLADPSILQALTLLSASETATNVLPMMLQLLCQLMFGTEPSRPPNVDNKIKLATVRLCQWTFHHCQLALLEGLLGPVLFPTLLRLLMNPHTESEASSAEFVREFRQGIYESLSVLGTRAPSLVSASEQAFQVLLVRCLSEEEHRTGAGANAIKAFTSLAGAYAAAATPEVRTKVQDELVALLNGSKLFEPTKNYARVRTAIAAWCAELLTSMAAVNDGITMRFAVLRLGASPDEDTRRLSNKALFAQPLPSSSALAKSLKANFAQKDLKKSMHDVGAAESCVRFCVEIMKASQEKLISENVNDRRSIVEYILHTLLGPAEHNDSASAAATSVYETAASAVVEVCAFDPESVSAVLVHHVKELYDVAAVSQDRTFLLNIATIVMCTCSAGALSVSRVLSNFVEVGMNKLQSDSSSVQEQSGVLYILGSALGYVGCNAALVDAASQEEMQLLLSCFQRMSDLLESKVKEGSNFASYPRSELAQNERVALLRSVMDGIGLAGTLTRCMQSSVATVASDWNRLKATTLDELKHVIEWKLKTVHFDEQLLPKLAGLKRVAIENLGRAVSGLPGTGTPIEVSNGLEKALEALLNLGDQIDAELQFDVGEVLVALGSHDAEELFSVDRNTKYNMFTENRAAAIFERVLGDYAGSRQPKHRRNATIWLLCMCAAGLTPPPAKSGVLSSLKSWKSVLVSPAYSHLVLEVHEFFVTMLNDANEVSKESAVKGLAYLRLHAPSDEMGLQFSESLFRRLRCFRAFASTADAAVDDDENAASTNNANVVEPAATATASSTPSSTVENAAYREVSNVAADVGDPELMYALLYLSTVDPIWEAFAVSFSSTVNLQSSMFSFVEVDKSFRASIVAKAGSQWMAEGYSNKAKLVPWLFLLKFHSNTKVAAVMGNLWEFAKGSTADAATTKEEKASLRQNWTLLFQFALARLENARNFKYREAACLALVDLLNGAEADNLRDDFLRLWKTASRAVDDVMEAVALSGVKLYRYLGELSLRVAANDAVCCSQLLEFLIEDGIVSKNTICRALSIDVLLRLVKTLKATDIQDRLAPLILKLLEYLSSMEMPELQYAQFHVEKKDQLERLRVSISQSGPVGQLLELTTARLKELAGSVGCVAVVTELVRGVANLLKFGVGLNTRVGTANFVVTLAGELPFELRKCSGAELLLRRVFIPYVSAKTAEENDQYGDEESRYSGASGGNSAEGASSTVTATSGLMDGLVIQSYCRAAAYLCPLVDAPTVRDYVRSGIFAFNAFNQPGNSKTPSPSSSPQSHSDDETMNDEAEDTRPKALQVYTSRFLLISALATMELVKKVPPIADADTVVGNDLRNTWYSTNVFPAAFIGQFAATDALKNSWVTVLDELPPTVLYSSSSLDAVLRAIALLLAHPAWDTRRQAARALQAIFASATYRSRLSTEQIAHIWQELIDSVPGRLWRGKGVILESIVALAAVKLETETAGGEWVQLLSPLLVDECARAWKNNDLAYLESAIINLGKFSALIRGEQCQLRASNVLSLRSALAEWIAQVETETQDSTTKVLPPLLIKCTFEALALMWPPATTEQAAINSGHADTASEAMVWLCASVVSPHLAAWSVRKAIFQALAAVADRAPVEALVGGKSSAVERIIETCCGPFGVADGKYSMVRVAAAGALVALLKRAADDSNVALRLVVQRERVAAAVQTLLASEEASEQQAAFNLKTQLGRNGSI</sequence>
<feature type="region of interest" description="Disordered" evidence="5">
    <location>
        <begin position="1514"/>
        <end position="1538"/>
    </location>
</feature>
<feature type="domain" description="Proteasome component Ecm29 N-terminal" evidence="6">
    <location>
        <begin position="10"/>
        <end position="538"/>
    </location>
</feature>
<accession>A0A6A3NAP1</accession>
<proteinExistence type="predicted"/>
<protein>
    <submittedName>
        <fullName evidence="8">Uncharacterized protein</fullName>
    </submittedName>
</protein>
<comment type="caution">
    <text evidence="8">The sequence shown here is derived from an EMBL/GenBank/DDBJ whole genome shotgun (WGS) entry which is preliminary data.</text>
</comment>
<dbReference type="GO" id="GO:0005737">
    <property type="term" value="C:cytoplasm"/>
    <property type="evidence" value="ECO:0007669"/>
    <property type="project" value="UniProtKB-SubCell"/>
</dbReference>
<evidence type="ECO:0000256" key="4">
    <source>
        <dbReference type="ARBA" id="ARBA00022942"/>
    </source>
</evidence>
<dbReference type="PANTHER" id="PTHR23346:SF19">
    <property type="entry name" value="PROTEASOME ADAPTER AND SCAFFOLD PROTEIN ECM29"/>
    <property type="match status" value="1"/>
</dbReference>
<dbReference type="InterPro" id="IPR055443">
    <property type="entry name" value="HEAT_ECM29"/>
</dbReference>
<evidence type="ECO:0000313" key="9">
    <source>
        <dbReference type="Proteomes" id="UP000429607"/>
    </source>
</evidence>
<evidence type="ECO:0000259" key="6">
    <source>
        <dbReference type="Pfam" id="PF13001"/>
    </source>
</evidence>
<reference evidence="8 9" key="1">
    <citation type="submission" date="2018-09" db="EMBL/GenBank/DDBJ databases">
        <title>Genomic investigation of the strawberry pathogen Phytophthora fragariae indicates pathogenicity is determined by transcriptional variation in three key races.</title>
        <authorList>
            <person name="Adams T.M."/>
            <person name="Armitage A.D."/>
            <person name="Sobczyk M.K."/>
            <person name="Bates H.J."/>
            <person name="Dunwell J.M."/>
            <person name="Nellist C.F."/>
            <person name="Harrison R.J."/>
        </authorList>
    </citation>
    <scope>NUCLEOTIDE SEQUENCE [LARGE SCALE GENOMIC DNA]</scope>
    <source>
        <strain evidence="8 9">SCRP249</strain>
    </source>
</reference>
<dbReference type="InterPro" id="IPR016024">
    <property type="entry name" value="ARM-type_fold"/>
</dbReference>
<dbReference type="GO" id="GO:0000502">
    <property type="term" value="C:proteasome complex"/>
    <property type="evidence" value="ECO:0007669"/>
    <property type="project" value="UniProtKB-KW"/>
</dbReference>
<dbReference type="InterPro" id="IPR024372">
    <property type="entry name" value="Ecm29_N"/>
</dbReference>
<feature type="region of interest" description="Disordered" evidence="5">
    <location>
        <begin position="1589"/>
        <end position="1617"/>
    </location>
</feature>
<dbReference type="SUPFAM" id="SSF48371">
    <property type="entry name" value="ARM repeat"/>
    <property type="match status" value="2"/>
</dbReference>
<evidence type="ECO:0000259" key="7">
    <source>
        <dbReference type="Pfam" id="PF24492"/>
    </source>
</evidence>
<dbReference type="GO" id="GO:0036503">
    <property type="term" value="P:ERAD pathway"/>
    <property type="evidence" value="ECO:0007669"/>
    <property type="project" value="TreeGrafter"/>
</dbReference>
<keyword evidence="2" id="KW-0963">Cytoplasm</keyword>
<evidence type="ECO:0000256" key="3">
    <source>
        <dbReference type="ARBA" id="ARBA00022737"/>
    </source>
</evidence>
<evidence type="ECO:0000256" key="5">
    <source>
        <dbReference type="SAM" id="MobiDB-lite"/>
    </source>
</evidence>
<feature type="compositionally biased region" description="Low complexity" evidence="5">
    <location>
        <begin position="1589"/>
        <end position="1602"/>
    </location>
</feature>
<comment type="subcellular location">
    <subcellularLocation>
        <location evidence="1">Cytoplasm</location>
    </subcellularLocation>
</comment>
<keyword evidence="3" id="KW-0677">Repeat</keyword>
<gene>
    <name evidence="8" type="ORF">PR001_g6653</name>
</gene>
<dbReference type="Pfam" id="PF13001">
    <property type="entry name" value="ECM29_N"/>
    <property type="match status" value="1"/>
</dbReference>
<dbReference type="Pfam" id="PF24492">
    <property type="entry name" value="HEAT_ECM29"/>
    <property type="match status" value="1"/>
</dbReference>
<dbReference type="EMBL" id="QXFV01000316">
    <property type="protein sequence ID" value="KAE9041360.1"/>
    <property type="molecule type" value="Genomic_DNA"/>
</dbReference>
<dbReference type="GO" id="GO:0060090">
    <property type="term" value="F:molecular adaptor activity"/>
    <property type="evidence" value="ECO:0007669"/>
    <property type="project" value="InterPro"/>
</dbReference>
<organism evidence="8 9">
    <name type="scientific">Phytophthora rubi</name>
    <dbReference type="NCBI Taxonomy" id="129364"/>
    <lineage>
        <taxon>Eukaryota</taxon>
        <taxon>Sar</taxon>
        <taxon>Stramenopiles</taxon>
        <taxon>Oomycota</taxon>
        <taxon>Peronosporomycetes</taxon>
        <taxon>Peronosporales</taxon>
        <taxon>Peronosporaceae</taxon>
        <taxon>Phytophthora</taxon>
    </lineage>
</organism>
<dbReference type="GO" id="GO:0005634">
    <property type="term" value="C:nucleus"/>
    <property type="evidence" value="ECO:0007669"/>
    <property type="project" value="TreeGrafter"/>
</dbReference>